<protein>
    <submittedName>
        <fullName evidence="1">Uncharacterized protein</fullName>
    </submittedName>
</protein>
<dbReference type="AlphaFoldDB" id="X1FK15"/>
<name>X1FK15_9ZZZZ</name>
<proteinExistence type="predicted"/>
<organism evidence="1">
    <name type="scientific">marine sediment metagenome</name>
    <dbReference type="NCBI Taxonomy" id="412755"/>
    <lineage>
        <taxon>unclassified sequences</taxon>
        <taxon>metagenomes</taxon>
        <taxon>ecological metagenomes</taxon>
    </lineage>
</organism>
<accession>X1FK15</accession>
<sequence>MTDHYINLSLVIPPAILDEVLQNNFYDNINNFYNLSYEMRLTL</sequence>
<comment type="caution">
    <text evidence="1">The sequence shown here is derived from an EMBL/GenBank/DDBJ whole genome shotgun (WGS) entry which is preliminary data.</text>
</comment>
<dbReference type="EMBL" id="BART01040506">
    <property type="protein sequence ID" value="GAH29729.1"/>
    <property type="molecule type" value="Genomic_DNA"/>
</dbReference>
<evidence type="ECO:0000313" key="1">
    <source>
        <dbReference type="EMBL" id="GAH29729.1"/>
    </source>
</evidence>
<reference evidence="1" key="1">
    <citation type="journal article" date="2014" name="Front. Microbiol.">
        <title>High frequency of phylogenetically diverse reductive dehalogenase-homologous genes in deep subseafloor sedimentary metagenomes.</title>
        <authorList>
            <person name="Kawai M."/>
            <person name="Futagami T."/>
            <person name="Toyoda A."/>
            <person name="Takaki Y."/>
            <person name="Nishi S."/>
            <person name="Hori S."/>
            <person name="Arai W."/>
            <person name="Tsubouchi T."/>
            <person name="Morono Y."/>
            <person name="Uchiyama I."/>
            <person name="Ito T."/>
            <person name="Fujiyama A."/>
            <person name="Inagaki F."/>
            <person name="Takami H."/>
        </authorList>
    </citation>
    <scope>NUCLEOTIDE SEQUENCE</scope>
    <source>
        <strain evidence="1">Expedition CK06-06</strain>
    </source>
</reference>
<feature type="non-terminal residue" evidence="1">
    <location>
        <position position="43"/>
    </location>
</feature>
<gene>
    <name evidence="1" type="ORF">S01H4_65875</name>
</gene>